<organism evidence="5 6">
    <name type="scientific">Candidatus Accumulibacter aalborgensis</name>
    <dbReference type="NCBI Taxonomy" id="1860102"/>
    <lineage>
        <taxon>Bacteria</taxon>
        <taxon>Pseudomonadati</taxon>
        <taxon>Pseudomonadota</taxon>
        <taxon>Betaproteobacteria</taxon>
        <taxon>Candidatus Accumulibacter</taxon>
    </lineage>
</organism>
<dbReference type="SUPFAM" id="SSF52210">
    <property type="entry name" value="Succinyl-CoA synthetase domains"/>
    <property type="match status" value="2"/>
</dbReference>
<sequence length="892" mass="95343">MTVRNLEFLFRPQSIGIVTEPDQPSRYAEVVLSNLAAGGFSGPVISIAARQRSLFAIGAHVRIDELQVVPDLAIICAGLDKVPQIISQLGARGTRAVIVGPLLRDTMNSSQVLAVRKAILEAARPHLIRVLGPGSGGLIVPARGLNASAAPVTTTAGRIALVTQSTAVTAAVLDRACSKGIGFSTVLHLGAGIDVDLADVLDWLAADPDTKSILVQFDSVAAGRKFMSAARAAGRSKPVVAIRGEHFEHFERLDTRNTAAKPFTADEVYKAALRRAGWVRIDTFADLFEAAEAMARVRPMRGERLAILANGHGLGRIAGDTLLRSGGQLATLSKETMKQLDGLLQTRLTAGNPVALPADITSTKWAAALSAVLVDRDTDAVLTVCSPSPFAPSADVAAALCKVATNTERNVFTCWVGGTAMLEAQQIAAAHGVLSHDSPEKAIAVFLGVVNYLRNRKLLMQMPPSLADGFSPDIDVARSAVSEAIDAGLVTLPARQARRLLQAYGIAVAEYPLASSIDSAIGSADDIGYPVDLHLVLADAAGFELEASGLRSSADIHIAARGLRKNARTQRPGVRISGYRLRPSAARSGIPALRCGAVDDPVFGPLIFLGPATTVTRGGCFVVALPPLNLALAQDLVTRSRFAEEAPSADRAALESAASHALVRLSQLLTDIDDVVGVELDPLHVETSGVLALNVRMRIERKRHTRGLRRFAICPYPKELEQTVDWDGRQILIRPIRPEDEITLGELLNSLAPEDSRMRFFDSMRNLPRSRLARFTQIDYDREMALVAIELASDGLERVLGEVRAVADPDHVFADFAIVVASAIKGKGLGRLLLQSIINYSRSCGIAELRGETLNGNLRMQHLAQDLGFKLTTGSDRGTVDLRLALDAHEQK</sequence>
<dbReference type="SUPFAM" id="SSF55729">
    <property type="entry name" value="Acyl-CoA N-acyltransferases (Nat)"/>
    <property type="match status" value="1"/>
</dbReference>
<evidence type="ECO:0000256" key="3">
    <source>
        <dbReference type="ARBA" id="ARBA00022840"/>
    </source>
</evidence>
<keyword evidence="3" id="KW-0067">ATP-binding</keyword>
<feature type="domain" description="N-acetyltransferase" evidence="4">
    <location>
        <begin position="731"/>
        <end position="889"/>
    </location>
</feature>
<dbReference type="Proteomes" id="UP000199169">
    <property type="component" value="Unassembled WGS sequence"/>
</dbReference>
<dbReference type="PROSITE" id="PS51186">
    <property type="entry name" value="GNAT"/>
    <property type="match status" value="1"/>
</dbReference>
<dbReference type="Pfam" id="PF13380">
    <property type="entry name" value="CoA_binding_2"/>
    <property type="match status" value="1"/>
</dbReference>
<name>A0A1A8XF58_9PROT</name>
<dbReference type="InterPro" id="IPR000182">
    <property type="entry name" value="GNAT_dom"/>
</dbReference>
<dbReference type="SUPFAM" id="SSF56059">
    <property type="entry name" value="Glutathione synthetase ATP-binding domain-like"/>
    <property type="match status" value="1"/>
</dbReference>
<dbReference type="Gene3D" id="3.40.630.30">
    <property type="match status" value="1"/>
</dbReference>
<evidence type="ECO:0000256" key="2">
    <source>
        <dbReference type="ARBA" id="ARBA00022741"/>
    </source>
</evidence>
<protein>
    <submittedName>
        <fullName evidence="5">GCN5-related N-acetyltransferase</fullName>
    </submittedName>
</protein>
<keyword evidence="6" id="KW-1185">Reference proteome</keyword>
<dbReference type="EMBL" id="FLQX01000019">
    <property type="protein sequence ID" value="SBT03805.1"/>
    <property type="molecule type" value="Genomic_DNA"/>
</dbReference>
<dbReference type="InterPro" id="IPR013815">
    <property type="entry name" value="ATP_grasp_subdomain_1"/>
</dbReference>
<dbReference type="PANTHER" id="PTHR43334:SF1">
    <property type="entry name" value="3-HYDROXYPROPIONATE--COA LIGASE [ADP-FORMING]"/>
    <property type="match status" value="1"/>
</dbReference>
<dbReference type="InterPro" id="IPR016102">
    <property type="entry name" value="Succinyl-CoA_synth-like"/>
</dbReference>
<dbReference type="Gene3D" id="3.30.1490.20">
    <property type="entry name" value="ATP-grasp fold, A domain"/>
    <property type="match status" value="1"/>
</dbReference>
<dbReference type="InterPro" id="IPR016181">
    <property type="entry name" value="Acyl_CoA_acyltransferase"/>
</dbReference>
<dbReference type="Gene3D" id="3.40.50.261">
    <property type="entry name" value="Succinyl-CoA synthetase domains"/>
    <property type="match status" value="2"/>
</dbReference>
<dbReference type="InterPro" id="IPR051538">
    <property type="entry name" value="Acyl-CoA_Synth/Transferase"/>
</dbReference>
<evidence type="ECO:0000313" key="5">
    <source>
        <dbReference type="EMBL" id="SBT03805.1"/>
    </source>
</evidence>
<dbReference type="InterPro" id="IPR032875">
    <property type="entry name" value="Succ_CoA_lig_flav_dom"/>
</dbReference>
<accession>A0A1A8XF58</accession>
<dbReference type="InterPro" id="IPR036291">
    <property type="entry name" value="NAD(P)-bd_dom_sf"/>
</dbReference>
<dbReference type="InterPro" id="IPR003781">
    <property type="entry name" value="CoA-bd"/>
</dbReference>
<dbReference type="Pfam" id="PF00583">
    <property type="entry name" value="Acetyltransf_1"/>
    <property type="match status" value="1"/>
</dbReference>
<keyword evidence="2" id="KW-0547">Nucleotide-binding</keyword>
<dbReference type="Pfam" id="PF13607">
    <property type="entry name" value="Succ_CoA_lig"/>
    <property type="match status" value="1"/>
</dbReference>
<dbReference type="GO" id="GO:0016747">
    <property type="term" value="F:acyltransferase activity, transferring groups other than amino-acyl groups"/>
    <property type="evidence" value="ECO:0007669"/>
    <property type="project" value="InterPro"/>
</dbReference>
<keyword evidence="1" id="KW-0436">Ligase</keyword>
<reference evidence="5 6" key="1">
    <citation type="submission" date="2016-06" db="EMBL/GenBank/DDBJ databases">
        <authorList>
            <person name="Kjaerup R.B."/>
            <person name="Dalgaard T.S."/>
            <person name="Juul-Madsen H.R."/>
        </authorList>
    </citation>
    <scope>NUCLEOTIDE SEQUENCE [LARGE SCALE GENOMIC DNA]</scope>
    <source>
        <strain evidence="5">3</strain>
    </source>
</reference>
<dbReference type="SUPFAM" id="SSF51735">
    <property type="entry name" value="NAD(P)-binding Rossmann-fold domains"/>
    <property type="match status" value="1"/>
</dbReference>
<dbReference type="STRING" id="1860102.ACCAA_1150010"/>
<dbReference type="AlphaFoldDB" id="A0A1A8XF58"/>
<dbReference type="RefSeq" id="WP_186405658.1">
    <property type="nucleotide sequence ID" value="NZ_FLQX01000019.1"/>
</dbReference>
<dbReference type="Gene3D" id="3.40.50.720">
    <property type="entry name" value="NAD(P)-binding Rossmann-like Domain"/>
    <property type="match status" value="1"/>
</dbReference>
<evidence type="ECO:0000256" key="1">
    <source>
        <dbReference type="ARBA" id="ARBA00022598"/>
    </source>
</evidence>
<dbReference type="GO" id="GO:0016874">
    <property type="term" value="F:ligase activity"/>
    <property type="evidence" value="ECO:0007669"/>
    <property type="project" value="UniProtKB-KW"/>
</dbReference>
<gene>
    <name evidence="5" type="ORF">ACCAA_1150010</name>
</gene>
<proteinExistence type="predicted"/>
<evidence type="ECO:0000313" key="6">
    <source>
        <dbReference type="Proteomes" id="UP000199169"/>
    </source>
</evidence>
<dbReference type="Gene3D" id="3.30.470.20">
    <property type="entry name" value="ATP-grasp fold, B domain"/>
    <property type="match status" value="1"/>
</dbReference>
<keyword evidence="5" id="KW-0808">Transferase</keyword>
<dbReference type="Pfam" id="PF13549">
    <property type="entry name" value="ATP-grasp_5"/>
    <property type="match status" value="1"/>
</dbReference>
<evidence type="ECO:0000259" key="4">
    <source>
        <dbReference type="PROSITE" id="PS51186"/>
    </source>
</evidence>
<dbReference type="GO" id="GO:0005524">
    <property type="term" value="F:ATP binding"/>
    <property type="evidence" value="ECO:0007669"/>
    <property type="project" value="UniProtKB-KW"/>
</dbReference>
<dbReference type="PANTHER" id="PTHR43334">
    <property type="entry name" value="ACETATE--COA LIGASE [ADP-FORMING]"/>
    <property type="match status" value="1"/>
</dbReference>